<dbReference type="Gene3D" id="3.20.160.10">
    <property type="entry name" value="vpa0580 domain like"/>
    <property type="match status" value="1"/>
</dbReference>
<dbReference type="Pfam" id="PF08888">
    <property type="entry name" value="HopJ"/>
    <property type="match status" value="1"/>
</dbReference>
<name>A0A1T0CVL0_9GAMM</name>
<dbReference type="Proteomes" id="UP000190683">
    <property type="component" value="Unassembled WGS sequence"/>
</dbReference>
<dbReference type="RefSeq" id="WP_078316782.1">
    <property type="nucleotide sequence ID" value="NZ_MUYV01000001.1"/>
</dbReference>
<organism evidence="1 2">
    <name type="scientific">Moraxella porci DSM 25326</name>
    <dbReference type="NCBI Taxonomy" id="573983"/>
    <lineage>
        <taxon>Bacteria</taxon>
        <taxon>Pseudomonadati</taxon>
        <taxon>Pseudomonadota</taxon>
        <taxon>Gammaproteobacteria</taxon>
        <taxon>Moraxellales</taxon>
        <taxon>Moraxellaceae</taxon>
        <taxon>Moraxella</taxon>
    </lineage>
</organism>
<evidence type="ECO:0000313" key="2">
    <source>
        <dbReference type="Proteomes" id="UP000190683"/>
    </source>
</evidence>
<dbReference type="EMBL" id="MUYV01000001">
    <property type="protein sequence ID" value="OOS26394.1"/>
    <property type="molecule type" value="Genomic_DNA"/>
</dbReference>
<comment type="caution">
    <text evidence="1">The sequence shown here is derived from an EMBL/GenBank/DDBJ whole genome shotgun (WGS) entry which is preliminary data.</text>
</comment>
<accession>A0A1T0CVL0</accession>
<gene>
    <name evidence="1" type="ORF">B0681_00425</name>
</gene>
<evidence type="ECO:0000313" key="1">
    <source>
        <dbReference type="EMBL" id="OOS26394.1"/>
    </source>
</evidence>
<protein>
    <submittedName>
        <fullName evidence="1">HopJ type III effector protein</fullName>
    </submittedName>
</protein>
<proteinExistence type="predicted"/>
<dbReference type="AlphaFoldDB" id="A0A1T0CVL0"/>
<sequence>MRTTDMSRLLAGVANGSLKFADVIAFIEANYHYTPVEFSNGEVVNPAGTNEGSAKVFSLAKLHGLNQIDTLSLFAEHYQSVLATPDGIDHANIRNFMHYGWHGFGMPTLALSPKV</sequence>
<reference evidence="1 2" key="1">
    <citation type="submission" date="2017-02" db="EMBL/GenBank/DDBJ databases">
        <title>Draft genome sequence of Moraxella porci CCUG 54912T type strain.</title>
        <authorList>
            <person name="Salva-Serra F."/>
            <person name="Engstrom-Jakobsson H."/>
            <person name="Thorell K."/>
            <person name="Jaen-Luchoro D."/>
            <person name="Gonzales-Siles L."/>
            <person name="Karlsson R."/>
            <person name="Yazdan S."/>
            <person name="Boulund F."/>
            <person name="Johnning A."/>
            <person name="Engstrand L."/>
            <person name="Kristiansson E."/>
            <person name="Moore E."/>
        </authorList>
    </citation>
    <scope>NUCLEOTIDE SEQUENCE [LARGE SCALE GENOMIC DNA]</scope>
    <source>
        <strain evidence="1 2">CCUG 54912</strain>
    </source>
</reference>
<dbReference type="InterPro" id="IPR014984">
    <property type="entry name" value="HopJ"/>
</dbReference>
<dbReference type="InterPro" id="IPR038604">
    <property type="entry name" value="HopJ_sf"/>
</dbReference>
<dbReference type="STRING" id="573983.B0681_00425"/>
<keyword evidence="2" id="KW-1185">Reference proteome</keyword>